<proteinExistence type="predicted"/>
<reference evidence="1 2" key="1">
    <citation type="submission" date="2016-10" db="EMBL/GenBank/DDBJ databases">
        <title>Genome sequence of Planktotalea frisia SH6-1.</title>
        <authorList>
            <person name="Poehlein A."/>
            <person name="Bakenhus I."/>
            <person name="Voget S."/>
            <person name="Brinkhoff T."/>
            <person name="Simon M."/>
        </authorList>
    </citation>
    <scope>NUCLEOTIDE SEQUENCE [LARGE SCALE GENOMIC DNA]</scope>
    <source>
        <strain evidence="1 2">SH6-1</strain>
    </source>
</reference>
<organism evidence="1 2">
    <name type="scientific">Planktotalea frisia</name>
    <dbReference type="NCBI Taxonomy" id="696762"/>
    <lineage>
        <taxon>Bacteria</taxon>
        <taxon>Pseudomonadati</taxon>
        <taxon>Pseudomonadota</taxon>
        <taxon>Alphaproteobacteria</taxon>
        <taxon>Rhodobacterales</taxon>
        <taxon>Paracoccaceae</taxon>
        <taxon>Planktotalea</taxon>
    </lineage>
</organism>
<comment type="caution">
    <text evidence="1">The sequence shown here is derived from an EMBL/GenBank/DDBJ whole genome shotgun (WGS) entry which is preliminary data.</text>
</comment>
<dbReference type="EMBL" id="MLCB01000044">
    <property type="protein sequence ID" value="OJI95236.1"/>
    <property type="molecule type" value="Genomic_DNA"/>
</dbReference>
<evidence type="ECO:0000313" key="1">
    <source>
        <dbReference type="EMBL" id="OJI95236.1"/>
    </source>
</evidence>
<evidence type="ECO:0000313" key="2">
    <source>
        <dbReference type="Proteomes" id="UP000184514"/>
    </source>
</evidence>
<sequence length="33" mass="3576">MIGGAINPAFGMRLLNIVQFLMKERAASIENGI</sequence>
<protein>
    <submittedName>
        <fullName evidence="1">Uncharacterized protein</fullName>
    </submittedName>
</protein>
<dbReference type="STRING" id="696762.PFRI_05160"/>
<accession>A0A1L9P164</accession>
<dbReference type="Proteomes" id="UP000184514">
    <property type="component" value="Unassembled WGS sequence"/>
</dbReference>
<keyword evidence="2" id="KW-1185">Reference proteome</keyword>
<dbReference type="AlphaFoldDB" id="A0A1L9P164"/>
<gene>
    <name evidence="1" type="ORF">PFRI_05160</name>
</gene>
<name>A0A1L9P164_9RHOB</name>